<dbReference type="PANTHER" id="PTHR21363:SF0">
    <property type="entry name" value="PREPHENATE DEHYDROGENASE [NADP(+)]"/>
    <property type="match status" value="1"/>
</dbReference>
<keyword evidence="1" id="KW-0560">Oxidoreductase</keyword>
<dbReference type="EC" id="5.4.99.5" evidence="1"/>
<dbReference type="SUPFAM" id="SSF51735">
    <property type="entry name" value="NAD(P)-binding Rossmann-fold domains"/>
    <property type="match status" value="1"/>
</dbReference>
<dbReference type="Proteomes" id="UP001548189">
    <property type="component" value="Unassembled WGS sequence"/>
</dbReference>
<accession>A0ABV2BNX8</accession>
<name>A0ABV2BNX8_9GAMM</name>
<keyword evidence="2" id="KW-1185">Reference proteome</keyword>
<dbReference type="GO" id="GO:0008977">
    <property type="term" value="F:prephenate dehydrogenase (NAD+) activity"/>
    <property type="evidence" value="ECO:0007669"/>
    <property type="project" value="UniProtKB-EC"/>
</dbReference>
<proteinExistence type="predicted"/>
<dbReference type="PROSITE" id="PS51176">
    <property type="entry name" value="PDH_ADH"/>
    <property type="match status" value="1"/>
</dbReference>
<dbReference type="NCBIfam" id="NF008400">
    <property type="entry name" value="PRK11199.1"/>
    <property type="match status" value="1"/>
</dbReference>
<dbReference type="GO" id="GO:0004106">
    <property type="term" value="F:chorismate mutase activity"/>
    <property type="evidence" value="ECO:0007669"/>
    <property type="project" value="UniProtKB-EC"/>
</dbReference>
<dbReference type="PANTHER" id="PTHR21363">
    <property type="entry name" value="PREPHENATE DEHYDROGENASE"/>
    <property type="match status" value="1"/>
</dbReference>
<dbReference type="SUPFAM" id="SSF48179">
    <property type="entry name" value="6-phosphogluconate dehydrogenase C-terminal domain-like"/>
    <property type="match status" value="1"/>
</dbReference>
<dbReference type="InterPro" id="IPR036291">
    <property type="entry name" value="NAD(P)-bd_dom_sf"/>
</dbReference>
<dbReference type="EMBL" id="JBEVCJ010000001">
    <property type="protein sequence ID" value="MET1253639.1"/>
    <property type="molecule type" value="Genomic_DNA"/>
</dbReference>
<keyword evidence="1" id="KW-0413">Isomerase</keyword>
<comment type="caution">
    <text evidence="1">The sequence shown here is derived from an EMBL/GenBank/DDBJ whole genome shotgun (WGS) entry which is preliminary data.</text>
</comment>
<gene>
    <name evidence="1" type="primary">tyrA</name>
    <name evidence="1" type="ORF">ABVT43_00725</name>
</gene>
<dbReference type="InterPro" id="IPR003099">
    <property type="entry name" value="Prephen_DH"/>
</dbReference>
<protein>
    <submittedName>
        <fullName evidence="1">Bifunctional chorismate mutase/prephenate dehydrogenase</fullName>
        <ecNumber evidence="1">1.3.1.12</ecNumber>
        <ecNumber evidence="1">5.4.99.5</ecNumber>
    </submittedName>
</protein>
<dbReference type="InterPro" id="IPR008927">
    <property type="entry name" value="6-PGluconate_DH-like_C_sf"/>
</dbReference>
<dbReference type="EC" id="1.3.1.12" evidence="1"/>
<dbReference type="Gene3D" id="3.40.50.720">
    <property type="entry name" value="NAD(P)-binding Rossmann-like Domain"/>
    <property type="match status" value="1"/>
</dbReference>
<dbReference type="InterPro" id="IPR046826">
    <property type="entry name" value="PDH_N"/>
</dbReference>
<evidence type="ECO:0000313" key="1">
    <source>
        <dbReference type="EMBL" id="MET1253639.1"/>
    </source>
</evidence>
<organism evidence="1 2">
    <name type="scientific">Aliikangiella maris</name>
    <dbReference type="NCBI Taxonomy" id="3162458"/>
    <lineage>
        <taxon>Bacteria</taxon>
        <taxon>Pseudomonadati</taxon>
        <taxon>Pseudomonadota</taxon>
        <taxon>Gammaproteobacteria</taxon>
        <taxon>Oceanospirillales</taxon>
        <taxon>Pleioneaceae</taxon>
        <taxon>Aliikangiella</taxon>
    </lineage>
</organism>
<dbReference type="InterPro" id="IPR046825">
    <property type="entry name" value="PDH_C"/>
</dbReference>
<sequence length="373" mass="41793">MFNQKQVEQLSLTEIEAQLELLTQQRQRLLESIGDASPDELPLSKDVSANTDSIDIDLLNTSFIPEQKTIEPKVSAIASIKEGKEEGTKETAQQSLRCKVVIVGGRGQLGKLFVGLFSASGYVVEIIEAEDWPNASSKLENSRLVIVAVPIDITVEVIKRLNQLPQDCILADLTSIKARPLAAMLSVHQGPVVGLHPMFGPDLAHIQGQTVVVCEGRYAEQYQWLIEQLNDWQATTYLVDAQKHDETMAFVQVLRHFSTAVYGVHLSQEDICLTDILAMSSPIYRLELAMVGRLFAQAPELYTEIIFANPDNIAMMRRYVTRFERMLELLSKGDKQGFKTAFLATREWFGDFAEVCLYESGRMLEAANQVKNR</sequence>
<dbReference type="Pfam" id="PF02153">
    <property type="entry name" value="PDH_N"/>
    <property type="match status" value="1"/>
</dbReference>
<dbReference type="InterPro" id="IPR050812">
    <property type="entry name" value="Preph/Arog_dehydrog"/>
</dbReference>
<dbReference type="Pfam" id="PF20463">
    <property type="entry name" value="PDH_C"/>
    <property type="match status" value="1"/>
</dbReference>
<reference evidence="1 2" key="1">
    <citation type="submission" date="2024-06" db="EMBL/GenBank/DDBJ databases">
        <authorList>
            <person name="Li F."/>
        </authorList>
    </citation>
    <scope>NUCLEOTIDE SEQUENCE [LARGE SCALE GENOMIC DNA]</scope>
    <source>
        <strain evidence="1 2">GXAS 311</strain>
    </source>
</reference>
<evidence type="ECO:0000313" key="2">
    <source>
        <dbReference type="Proteomes" id="UP001548189"/>
    </source>
</evidence>
<dbReference type="Gene3D" id="1.10.3660.10">
    <property type="entry name" value="6-phosphogluconate dehydrogenase C-terminal like domain"/>
    <property type="match status" value="1"/>
</dbReference>